<proteinExistence type="predicted"/>
<dbReference type="AlphaFoldDB" id="A0A2W7R9S2"/>
<reference evidence="1 3" key="1">
    <citation type="submission" date="2018-06" db="EMBL/GenBank/DDBJ databases">
        <title>Genomic Encyclopedia of Archaeal and Bacterial Type Strains, Phase II (KMG-II): from individual species to whole genera.</title>
        <authorList>
            <person name="Goeker M."/>
        </authorList>
    </citation>
    <scope>NUCLEOTIDE SEQUENCE [LARGE SCALE GENOMIC DNA]</scope>
    <source>
        <strain evidence="1 3">DSM 22686</strain>
    </source>
</reference>
<reference evidence="2 4" key="2">
    <citation type="submission" date="2019-08" db="EMBL/GenBank/DDBJ databases">
        <title>Genome of Algoriphagus ratkowskyi IC026.</title>
        <authorList>
            <person name="Bowman J.P."/>
        </authorList>
    </citation>
    <scope>NUCLEOTIDE SEQUENCE [LARGE SCALE GENOMIC DNA]</scope>
    <source>
        <strain evidence="2 4">IC026</strain>
    </source>
</reference>
<name>A0A2W7R9S2_9BACT</name>
<organism evidence="1 3">
    <name type="scientific">Algoriphagus ratkowskyi</name>
    <dbReference type="NCBI Taxonomy" id="57028"/>
    <lineage>
        <taxon>Bacteria</taxon>
        <taxon>Pseudomonadati</taxon>
        <taxon>Bacteroidota</taxon>
        <taxon>Cytophagia</taxon>
        <taxon>Cytophagales</taxon>
        <taxon>Cyclobacteriaceae</taxon>
        <taxon>Algoriphagus</taxon>
    </lineage>
</organism>
<protein>
    <recommendedName>
        <fullName evidence="5">WD40 repeat protein</fullName>
    </recommendedName>
</protein>
<gene>
    <name evidence="2" type="ORF">ESW18_05325</name>
    <name evidence="1" type="ORF">LV84_01797</name>
</gene>
<dbReference type="Proteomes" id="UP000321927">
    <property type="component" value="Unassembled WGS sequence"/>
</dbReference>
<dbReference type="EMBL" id="QKZU01000006">
    <property type="protein sequence ID" value="PZX57668.1"/>
    <property type="molecule type" value="Genomic_DNA"/>
</dbReference>
<evidence type="ECO:0000313" key="4">
    <source>
        <dbReference type="Proteomes" id="UP000321927"/>
    </source>
</evidence>
<evidence type="ECO:0000313" key="3">
    <source>
        <dbReference type="Proteomes" id="UP000249115"/>
    </source>
</evidence>
<dbReference type="RefSeq" id="WP_086498552.1">
    <property type="nucleotide sequence ID" value="NZ_MSSV01000002.1"/>
</dbReference>
<evidence type="ECO:0000313" key="1">
    <source>
        <dbReference type="EMBL" id="PZX57668.1"/>
    </source>
</evidence>
<evidence type="ECO:0000313" key="2">
    <source>
        <dbReference type="EMBL" id="TXD78939.1"/>
    </source>
</evidence>
<accession>A0A2W7R9S2</accession>
<dbReference type="EMBL" id="VORV01000003">
    <property type="protein sequence ID" value="TXD78939.1"/>
    <property type="molecule type" value="Genomic_DNA"/>
</dbReference>
<comment type="caution">
    <text evidence="1">The sequence shown here is derived from an EMBL/GenBank/DDBJ whole genome shotgun (WGS) entry which is preliminary data.</text>
</comment>
<sequence length="342" mass="39395">MRNLLMLFVLISFWSCDEDLPFETAYFPEQPVNLMELNTRFDEMNSNYIPSTSNQEAQFIFSSNSKKLGNDFDFEAKFISFIWDKEFGTLSHRILTNNADGYSDFYNKVQELQSECNEKGPYSYFEQRGEVGLRYMLFSRDCSGRYKIIGKEFSELSFSGRSKNEESVFQLFEESSNEMYPSFSGNNFSKELIGSEIPRPEYLVFSSDISGLYKLYQLRIPTNQNPFDFLTSSSSKEIIMIEEIVSNGNDHSPFISDELMLFASDRDGGYGGYDLYYSLLVGGKWTEPVNLGAGINSEFDEFRPISIKDEYSEFENRLMIFSSNRPGGLGGFDLYYVGIPKF</sequence>
<dbReference type="Proteomes" id="UP000249115">
    <property type="component" value="Unassembled WGS sequence"/>
</dbReference>
<dbReference type="OrthoDB" id="924386at2"/>
<keyword evidence="4" id="KW-1185">Reference proteome</keyword>
<evidence type="ECO:0008006" key="5">
    <source>
        <dbReference type="Google" id="ProtNLM"/>
    </source>
</evidence>